<dbReference type="InterPro" id="IPR011605">
    <property type="entry name" value="NusB_fam"/>
</dbReference>
<dbReference type="GO" id="GO:0031564">
    <property type="term" value="P:transcription antitermination"/>
    <property type="evidence" value="ECO:0007669"/>
    <property type="project" value="UniProtKB-KW"/>
</dbReference>
<keyword evidence="3" id="KW-0694">RNA-binding</keyword>
<proteinExistence type="inferred from homology"/>
<dbReference type="PANTHER" id="PTHR11078">
    <property type="entry name" value="N UTILIZATION SUBSTANCE PROTEIN B-RELATED"/>
    <property type="match status" value="1"/>
</dbReference>
<dbReference type="GO" id="GO:0003723">
    <property type="term" value="F:RNA binding"/>
    <property type="evidence" value="ECO:0007669"/>
    <property type="project" value="UniProtKB-KW"/>
</dbReference>
<evidence type="ECO:0000256" key="5">
    <source>
        <dbReference type="ARBA" id="ARBA00023163"/>
    </source>
</evidence>
<dbReference type="NCBIfam" id="TIGR01951">
    <property type="entry name" value="nusB"/>
    <property type="match status" value="1"/>
</dbReference>
<dbReference type="GO" id="GO:0005829">
    <property type="term" value="C:cytosol"/>
    <property type="evidence" value="ECO:0007669"/>
    <property type="project" value="TreeGrafter"/>
</dbReference>
<evidence type="ECO:0000313" key="7">
    <source>
        <dbReference type="EMBL" id="OHX67263.1"/>
    </source>
</evidence>
<gene>
    <name evidence="7" type="ORF">NH26_13375</name>
</gene>
<dbReference type="SUPFAM" id="SSF48013">
    <property type="entry name" value="NusB-like"/>
    <property type="match status" value="1"/>
</dbReference>
<evidence type="ECO:0000256" key="1">
    <source>
        <dbReference type="ARBA" id="ARBA00005952"/>
    </source>
</evidence>
<evidence type="ECO:0000256" key="2">
    <source>
        <dbReference type="ARBA" id="ARBA00022814"/>
    </source>
</evidence>
<dbReference type="InterPro" id="IPR006027">
    <property type="entry name" value="NusB_RsmB_TIM44"/>
</dbReference>
<dbReference type="EMBL" id="JRYR02000001">
    <property type="protein sequence ID" value="OHX67263.1"/>
    <property type="molecule type" value="Genomic_DNA"/>
</dbReference>
<dbReference type="OrthoDB" id="9787568at2"/>
<evidence type="ECO:0000259" key="6">
    <source>
        <dbReference type="Pfam" id="PF01029"/>
    </source>
</evidence>
<dbReference type="GO" id="GO:0006353">
    <property type="term" value="P:DNA-templated transcription termination"/>
    <property type="evidence" value="ECO:0007669"/>
    <property type="project" value="InterPro"/>
</dbReference>
<name>A0A1S1Z260_FLAPC</name>
<protein>
    <submittedName>
        <fullName evidence="7">Transcription antitermination factor NusB</fullName>
    </submittedName>
</protein>
<dbReference type="PANTHER" id="PTHR11078:SF3">
    <property type="entry name" value="ANTITERMINATION NUSB DOMAIN-CONTAINING PROTEIN"/>
    <property type="match status" value="1"/>
</dbReference>
<accession>A0A1S1Z260</accession>
<evidence type="ECO:0000256" key="4">
    <source>
        <dbReference type="ARBA" id="ARBA00023015"/>
    </source>
</evidence>
<dbReference type="Proteomes" id="UP000179797">
    <property type="component" value="Unassembled WGS sequence"/>
</dbReference>
<dbReference type="InterPro" id="IPR035926">
    <property type="entry name" value="NusB-like_sf"/>
</dbReference>
<evidence type="ECO:0000256" key="3">
    <source>
        <dbReference type="ARBA" id="ARBA00022884"/>
    </source>
</evidence>
<dbReference type="Pfam" id="PF01029">
    <property type="entry name" value="NusB"/>
    <property type="match status" value="1"/>
</dbReference>
<organism evidence="7 8">
    <name type="scientific">Flammeovirga pacifica</name>
    <dbReference type="NCBI Taxonomy" id="915059"/>
    <lineage>
        <taxon>Bacteria</taxon>
        <taxon>Pseudomonadati</taxon>
        <taxon>Bacteroidota</taxon>
        <taxon>Cytophagia</taxon>
        <taxon>Cytophagales</taxon>
        <taxon>Flammeovirgaceae</taxon>
        <taxon>Flammeovirga</taxon>
    </lineage>
</organism>
<comment type="similarity">
    <text evidence="1">Belongs to the NusB family.</text>
</comment>
<keyword evidence="4" id="KW-0805">Transcription regulation</keyword>
<dbReference type="RefSeq" id="WP_052432141.1">
    <property type="nucleotide sequence ID" value="NZ_JRYR02000001.1"/>
</dbReference>
<feature type="domain" description="NusB/RsmB/TIM44" evidence="6">
    <location>
        <begin position="266"/>
        <end position="364"/>
    </location>
</feature>
<keyword evidence="5" id="KW-0804">Transcription</keyword>
<comment type="caution">
    <text evidence="7">The sequence shown here is derived from an EMBL/GenBank/DDBJ whole genome shotgun (WGS) entry which is preliminary data.</text>
</comment>
<reference evidence="7 8" key="1">
    <citation type="journal article" date="2012" name="Int. J. Syst. Evol. Microbiol.">
        <title>Flammeovirga pacifica sp. nov., isolated from deep-sea sediment.</title>
        <authorList>
            <person name="Xu H."/>
            <person name="Fu Y."/>
            <person name="Yang N."/>
            <person name="Ding Z."/>
            <person name="Lai Q."/>
            <person name="Zeng R."/>
        </authorList>
    </citation>
    <scope>NUCLEOTIDE SEQUENCE [LARGE SCALE GENOMIC DNA]</scope>
    <source>
        <strain evidence="8">DSM 24597 / LMG 26175 / WPAGA1</strain>
    </source>
</reference>
<evidence type="ECO:0000313" key="8">
    <source>
        <dbReference type="Proteomes" id="UP000179797"/>
    </source>
</evidence>
<keyword evidence="8" id="KW-1185">Reference proteome</keyword>
<sequence>MQSIYAFKQNKLSNKELTLDVVKNEFRDEFLEFGQEEKARIDEEQNKVIEYLNTVMDEDKEDASTEGLDVKLLKIASNAKNHYTNLIASSKRQFKISMVTETEELFTKYLKLLSYLIDISELSNKELQRKLESNARQIEFDQKFTEWFYHNSAFKVLREDDTLNDLLSGNKLRRGEDDERVLEWLRILKRDGELQDAIEEIAQKGNDFETQKEILRVIVRDFLFKNEIIESQFEGEDLNWSENKRILRSMVLKTVKNISPDTGTEILSISKNWEEDKEFFEDLYKYTLEQEGSFKEIIAKKSKKWAIDRIAKVDSILINMALAEMLNFRNIPVKVTINEFIEISKQYSTPKSWQFINGMLDSISEELEAEGKIKKSGKGLLDNK</sequence>
<dbReference type="AlphaFoldDB" id="A0A1S1Z260"/>
<keyword evidence="2" id="KW-0889">Transcription antitermination</keyword>
<dbReference type="Gene3D" id="1.10.940.10">
    <property type="entry name" value="NusB-like"/>
    <property type="match status" value="1"/>
</dbReference>
<dbReference type="STRING" id="915059.NH26_13375"/>